<dbReference type="Gene3D" id="3.30.700.10">
    <property type="entry name" value="Glycoprotein, Type 4 Pilin"/>
    <property type="match status" value="1"/>
</dbReference>
<dbReference type="NCBIfam" id="TIGR02532">
    <property type="entry name" value="IV_pilin_GFxxxE"/>
    <property type="match status" value="1"/>
</dbReference>
<evidence type="ECO:0000313" key="3">
    <source>
        <dbReference type="Proteomes" id="UP000316095"/>
    </source>
</evidence>
<organism evidence="2 3">
    <name type="scientific">Rubinisphaera italica</name>
    <dbReference type="NCBI Taxonomy" id="2527969"/>
    <lineage>
        <taxon>Bacteria</taxon>
        <taxon>Pseudomonadati</taxon>
        <taxon>Planctomycetota</taxon>
        <taxon>Planctomycetia</taxon>
        <taxon>Planctomycetales</taxon>
        <taxon>Planctomycetaceae</taxon>
        <taxon>Rubinisphaera</taxon>
    </lineage>
</organism>
<feature type="transmembrane region" description="Helical" evidence="1">
    <location>
        <begin position="12"/>
        <end position="37"/>
    </location>
</feature>
<evidence type="ECO:0000313" key="2">
    <source>
        <dbReference type="EMBL" id="TWT61818.1"/>
    </source>
</evidence>
<dbReference type="Proteomes" id="UP000316095">
    <property type="component" value="Unassembled WGS sequence"/>
</dbReference>
<reference evidence="2 3" key="1">
    <citation type="submission" date="2019-02" db="EMBL/GenBank/DDBJ databases">
        <title>Deep-cultivation of Planctomycetes and their phenomic and genomic characterization uncovers novel biology.</title>
        <authorList>
            <person name="Wiegand S."/>
            <person name="Jogler M."/>
            <person name="Boedeker C."/>
            <person name="Pinto D."/>
            <person name="Vollmers J."/>
            <person name="Rivas-Marin E."/>
            <person name="Kohn T."/>
            <person name="Peeters S.H."/>
            <person name="Heuer A."/>
            <person name="Rast P."/>
            <person name="Oberbeckmann S."/>
            <person name="Bunk B."/>
            <person name="Jeske O."/>
            <person name="Meyerdierks A."/>
            <person name="Storesund J.E."/>
            <person name="Kallscheuer N."/>
            <person name="Luecker S."/>
            <person name="Lage O.M."/>
            <person name="Pohl T."/>
            <person name="Merkel B.J."/>
            <person name="Hornburger P."/>
            <person name="Mueller R.-W."/>
            <person name="Bruemmer F."/>
            <person name="Labrenz M."/>
            <person name="Spormann A.M."/>
            <person name="Op Den Camp H."/>
            <person name="Overmann J."/>
            <person name="Amann R."/>
            <person name="Jetten M.S.M."/>
            <person name="Mascher T."/>
            <person name="Medema M.H."/>
            <person name="Devos D.P."/>
            <person name="Kaster A.-K."/>
            <person name="Ovreas L."/>
            <person name="Rohde M."/>
            <person name="Galperin M.Y."/>
            <person name="Jogler C."/>
        </authorList>
    </citation>
    <scope>NUCLEOTIDE SEQUENCE [LARGE SCALE GENOMIC DNA]</scope>
    <source>
        <strain evidence="2 3">Pan54</strain>
    </source>
</reference>
<dbReference type="InterPro" id="IPR012902">
    <property type="entry name" value="N_methyl_site"/>
</dbReference>
<dbReference type="EMBL" id="SJPG01000001">
    <property type="protein sequence ID" value="TWT61818.1"/>
    <property type="molecule type" value="Genomic_DNA"/>
</dbReference>
<gene>
    <name evidence="2" type="ORF">Pan54_25550</name>
</gene>
<accession>A0A5C5XGE1</accession>
<dbReference type="OrthoDB" id="209692at2"/>
<dbReference type="AlphaFoldDB" id="A0A5C5XGE1"/>
<evidence type="ECO:0008006" key="4">
    <source>
        <dbReference type="Google" id="ProtNLM"/>
    </source>
</evidence>
<keyword evidence="1" id="KW-0812">Transmembrane</keyword>
<proteinExistence type="predicted"/>
<dbReference type="Pfam" id="PF07963">
    <property type="entry name" value="N_methyl"/>
    <property type="match status" value="1"/>
</dbReference>
<keyword evidence="3" id="KW-1185">Reference proteome</keyword>
<dbReference type="PROSITE" id="PS00409">
    <property type="entry name" value="PROKAR_NTER_METHYL"/>
    <property type="match status" value="1"/>
</dbReference>
<evidence type="ECO:0000256" key="1">
    <source>
        <dbReference type="SAM" id="Phobius"/>
    </source>
</evidence>
<keyword evidence="1" id="KW-1133">Transmembrane helix</keyword>
<comment type="caution">
    <text evidence="2">The sequence shown here is derived from an EMBL/GenBank/DDBJ whole genome shotgun (WGS) entry which is preliminary data.</text>
</comment>
<sequence length="423" mass="45760">MKFSNSQTMKRSGFTLIELLVAVTIFVILTALVVGSFNLNIGNERVRSAARQLQATFEGARSRAFKLQRPVGVRFIFDEAYPGEVNALLLVSSVSDAGGNLYETGRLRFVDRATDGDPTMVAAYDKAIQYVPSTTGISWTDMNSLDMLRAGMRIRIPAETGSWYTISSSNFLTDANRKIMRLNEPPLDQSNFAPVGSNYTNNGATTTYEIDLTSVMIPLQGEEAISLPNGVVIDLYSSKVPSNWRTNSWAPGVTYSVGDWISVVSQSNVQRLYRAETTGASGATPPNWDTATAVNSTIVDGGVTWRCYQTPQYDVIFTPQGNLYGPVAAEGVLHFVIAETRDTRAIFEDYPTLGDVTIGTTARDLTDRDGDGSPDHVGAYRIVSVFGASGSVNVSPIDQTDTSPADGIADDLYNFAIQGAAAK</sequence>
<keyword evidence="1" id="KW-0472">Membrane</keyword>
<protein>
    <recommendedName>
        <fullName evidence="4">Prepilin-type N-terminal cleavage/methylation domain-containing protein</fullName>
    </recommendedName>
</protein>
<dbReference type="RefSeq" id="WP_146503760.1">
    <property type="nucleotide sequence ID" value="NZ_SJPG01000001.1"/>
</dbReference>
<dbReference type="InterPro" id="IPR045584">
    <property type="entry name" value="Pilin-like"/>
</dbReference>
<dbReference type="SUPFAM" id="SSF54523">
    <property type="entry name" value="Pili subunits"/>
    <property type="match status" value="1"/>
</dbReference>
<name>A0A5C5XGE1_9PLAN</name>